<accession>B5ESN1</accession>
<dbReference type="HOGENOM" id="CLU_3318981_0_0_6"/>
<dbReference type="KEGG" id="vfm:VFMJ11_A0142"/>
<evidence type="ECO:0000313" key="1">
    <source>
        <dbReference type="EMBL" id="ACH64121.1"/>
    </source>
</evidence>
<dbReference type="Proteomes" id="UP000001857">
    <property type="component" value="Chromosome II"/>
</dbReference>
<evidence type="ECO:0000313" key="2">
    <source>
        <dbReference type="Proteomes" id="UP000001857"/>
    </source>
</evidence>
<reference evidence="1 2" key="2">
    <citation type="journal article" date="2009" name="Nature">
        <title>A single regulatory gene is sufficient to alter bacterial host range.</title>
        <authorList>
            <person name="Mandel M.J."/>
            <person name="Wollenberg M.S."/>
            <person name="Stabb E.V."/>
            <person name="Visick K.L."/>
            <person name="Ruby E.G."/>
        </authorList>
    </citation>
    <scope>NUCLEOTIDE SEQUENCE [LARGE SCALE GENOMIC DNA]</scope>
    <source>
        <strain evidence="1 2">MJ11</strain>
    </source>
</reference>
<name>B5ESN1_ALIFM</name>
<proteinExistence type="predicted"/>
<gene>
    <name evidence="1" type="ordered locus">VFMJ11_A0142</name>
</gene>
<dbReference type="AlphaFoldDB" id="B5ESN1"/>
<sequence length="39" mass="4631">MGESYELFPKSGEQKREFIFSLLVVDVSKIKKIKDEKKR</sequence>
<dbReference type="EMBL" id="CP001133">
    <property type="protein sequence ID" value="ACH64121.1"/>
    <property type="molecule type" value="Genomic_DNA"/>
</dbReference>
<protein>
    <submittedName>
        <fullName evidence="1">Uncharacterized protein</fullName>
    </submittedName>
</protein>
<organism evidence="1 2">
    <name type="scientific">Aliivibrio fischeri (strain MJ11)</name>
    <name type="common">Vibrio fischeri</name>
    <dbReference type="NCBI Taxonomy" id="388396"/>
    <lineage>
        <taxon>Bacteria</taxon>
        <taxon>Pseudomonadati</taxon>
        <taxon>Pseudomonadota</taxon>
        <taxon>Gammaproteobacteria</taxon>
        <taxon>Vibrionales</taxon>
        <taxon>Vibrionaceae</taxon>
        <taxon>Aliivibrio</taxon>
    </lineage>
</organism>
<reference evidence="2" key="1">
    <citation type="submission" date="2008-08" db="EMBL/GenBank/DDBJ databases">
        <title>Complete sequence of Vibrio fischeri strain MJ11.</title>
        <authorList>
            <person name="Mandel M.J."/>
            <person name="Stabb E.V."/>
            <person name="Ruby E.G."/>
            <person name="Ferriera S."/>
            <person name="Johnson J."/>
            <person name="Kravitz S."/>
            <person name="Beeson K."/>
            <person name="Sutton G."/>
            <person name="Rogers Y.-H."/>
            <person name="Friedman R."/>
            <person name="Frazier M."/>
            <person name="Venter J.C."/>
        </authorList>
    </citation>
    <scope>NUCLEOTIDE SEQUENCE [LARGE SCALE GENOMIC DNA]</scope>
    <source>
        <strain evidence="2">MJ11</strain>
    </source>
</reference>